<protein>
    <submittedName>
        <fullName evidence="1">Uncharacterized protein</fullName>
    </submittedName>
</protein>
<evidence type="ECO:0000313" key="1">
    <source>
        <dbReference type="EMBL" id="EIW80863.1"/>
    </source>
</evidence>
<dbReference type="RefSeq" id="XP_007769147.1">
    <property type="nucleotide sequence ID" value="XM_007770957.1"/>
</dbReference>
<comment type="caution">
    <text evidence="1">The sequence shown here is derived from an EMBL/GenBank/DDBJ whole genome shotgun (WGS) entry which is preliminary data.</text>
</comment>
<organism evidence="1 2">
    <name type="scientific">Coniophora puteana (strain RWD-64-598)</name>
    <name type="common">Brown rot fungus</name>
    <dbReference type="NCBI Taxonomy" id="741705"/>
    <lineage>
        <taxon>Eukaryota</taxon>
        <taxon>Fungi</taxon>
        <taxon>Dikarya</taxon>
        <taxon>Basidiomycota</taxon>
        <taxon>Agaricomycotina</taxon>
        <taxon>Agaricomycetes</taxon>
        <taxon>Agaricomycetidae</taxon>
        <taxon>Boletales</taxon>
        <taxon>Coniophorineae</taxon>
        <taxon>Coniophoraceae</taxon>
        <taxon>Coniophora</taxon>
    </lineage>
</organism>
<keyword evidence="2" id="KW-1185">Reference proteome</keyword>
<gene>
    <name evidence="1" type="ORF">CONPUDRAFT_73876</name>
</gene>
<sequence length="146" mass="16505">MKRPVPMRSNHLSIVNAWPLPMSIALRTVFSLDELLSGAVVWQVYLLWLHRICGESLSSSARSLPPNNTNVMLLWENALATSRFRDMGPFSLQFHASGGGLEQPTEFMYGDASVTVSDGYINHHSFCILDVYIARALYESRWFNLV</sequence>
<accession>A0A5M3MP47</accession>
<dbReference type="GeneID" id="19209170"/>
<dbReference type="KEGG" id="cput:CONPUDRAFT_73876"/>
<reference evidence="2" key="1">
    <citation type="journal article" date="2012" name="Science">
        <title>The Paleozoic origin of enzymatic lignin decomposition reconstructed from 31 fungal genomes.</title>
        <authorList>
            <person name="Floudas D."/>
            <person name="Binder M."/>
            <person name="Riley R."/>
            <person name="Barry K."/>
            <person name="Blanchette R.A."/>
            <person name="Henrissat B."/>
            <person name="Martinez A.T."/>
            <person name="Otillar R."/>
            <person name="Spatafora J.W."/>
            <person name="Yadav J.S."/>
            <person name="Aerts A."/>
            <person name="Benoit I."/>
            <person name="Boyd A."/>
            <person name="Carlson A."/>
            <person name="Copeland A."/>
            <person name="Coutinho P.M."/>
            <person name="de Vries R.P."/>
            <person name="Ferreira P."/>
            <person name="Findley K."/>
            <person name="Foster B."/>
            <person name="Gaskell J."/>
            <person name="Glotzer D."/>
            <person name="Gorecki P."/>
            <person name="Heitman J."/>
            <person name="Hesse C."/>
            <person name="Hori C."/>
            <person name="Igarashi K."/>
            <person name="Jurgens J.A."/>
            <person name="Kallen N."/>
            <person name="Kersten P."/>
            <person name="Kohler A."/>
            <person name="Kuees U."/>
            <person name="Kumar T.K.A."/>
            <person name="Kuo A."/>
            <person name="LaButti K."/>
            <person name="Larrondo L.F."/>
            <person name="Lindquist E."/>
            <person name="Ling A."/>
            <person name="Lombard V."/>
            <person name="Lucas S."/>
            <person name="Lundell T."/>
            <person name="Martin R."/>
            <person name="McLaughlin D.J."/>
            <person name="Morgenstern I."/>
            <person name="Morin E."/>
            <person name="Murat C."/>
            <person name="Nagy L.G."/>
            <person name="Nolan M."/>
            <person name="Ohm R.A."/>
            <person name="Patyshakuliyeva A."/>
            <person name="Rokas A."/>
            <person name="Ruiz-Duenas F.J."/>
            <person name="Sabat G."/>
            <person name="Salamov A."/>
            <person name="Samejima M."/>
            <person name="Schmutz J."/>
            <person name="Slot J.C."/>
            <person name="St John F."/>
            <person name="Stenlid J."/>
            <person name="Sun H."/>
            <person name="Sun S."/>
            <person name="Syed K."/>
            <person name="Tsang A."/>
            <person name="Wiebenga A."/>
            <person name="Young D."/>
            <person name="Pisabarro A."/>
            <person name="Eastwood D.C."/>
            <person name="Martin F."/>
            <person name="Cullen D."/>
            <person name="Grigoriev I.V."/>
            <person name="Hibbett D.S."/>
        </authorList>
    </citation>
    <scope>NUCLEOTIDE SEQUENCE [LARGE SCALE GENOMIC DNA]</scope>
    <source>
        <strain evidence="2">RWD-64-598 SS2</strain>
    </source>
</reference>
<proteinExistence type="predicted"/>
<dbReference type="EMBL" id="JH711579">
    <property type="protein sequence ID" value="EIW80863.1"/>
    <property type="molecule type" value="Genomic_DNA"/>
</dbReference>
<evidence type="ECO:0000313" key="2">
    <source>
        <dbReference type="Proteomes" id="UP000053558"/>
    </source>
</evidence>
<dbReference type="Proteomes" id="UP000053558">
    <property type="component" value="Unassembled WGS sequence"/>
</dbReference>
<name>A0A5M3MP47_CONPW</name>
<dbReference type="AlphaFoldDB" id="A0A5M3MP47"/>